<dbReference type="EMBL" id="CP054836">
    <property type="protein sequence ID" value="QKV17575.1"/>
    <property type="molecule type" value="Genomic_DNA"/>
</dbReference>
<keyword evidence="2" id="KW-0479">Metal-binding</keyword>
<name>A0A6N1VDA2_9HYPH</name>
<dbReference type="KEGG" id="orm:HTY61_03355"/>
<dbReference type="InterPro" id="IPR006311">
    <property type="entry name" value="TAT_signal"/>
</dbReference>
<gene>
    <name evidence="6" type="ORF">HTY61_03355</name>
</gene>
<evidence type="ECO:0000256" key="4">
    <source>
        <dbReference type="ARBA" id="ARBA00022833"/>
    </source>
</evidence>
<accession>A0A6N1VDA2</accession>
<dbReference type="InterPro" id="IPR051013">
    <property type="entry name" value="MBL_superfamily_lactonases"/>
</dbReference>
<dbReference type="GO" id="GO:0046872">
    <property type="term" value="F:metal ion binding"/>
    <property type="evidence" value="ECO:0007669"/>
    <property type="project" value="UniProtKB-KW"/>
</dbReference>
<protein>
    <submittedName>
        <fullName evidence="6">MBL fold metallo-hydrolase</fullName>
    </submittedName>
</protein>
<evidence type="ECO:0000256" key="1">
    <source>
        <dbReference type="ARBA" id="ARBA00007749"/>
    </source>
</evidence>
<evidence type="ECO:0000313" key="7">
    <source>
        <dbReference type="Proteomes" id="UP000509367"/>
    </source>
</evidence>
<dbReference type="SUPFAM" id="SSF56281">
    <property type="entry name" value="Metallo-hydrolase/oxidoreductase"/>
    <property type="match status" value="1"/>
</dbReference>
<reference evidence="6 7" key="1">
    <citation type="submission" date="2020-06" db="EMBL/GenBank/DDBJ databases">
        <title>Oricola thermophila sp. nov. isolated from a tidal sediments.</title>
        <authorList>
            <person name="Kwon K.K."/>
            <person name="Yang S.-H."/>
            <person name="Park M.-J."/>
        </authorList>
    </citation>
    <scope>NUCLEOTIDE SEQUENCE [LARGE SCALE GENOMIC DNA]</scope>
    <source>
        <strain evidence="6 7">MEBiC13590</strain>
    </source>
</reference>
<dbReference type="SMART" id="SM00849">
    <property type="entry name" value="Lactamase_B"/>
    <property type="match status" value="1"/>
</dbReference>
<dbReference type="InterPro" id="IPR036866">
    <property type="entry name" value="RibonucZ/Hydroxyglut_hydro"/>
</dbReference>
<dbReference type="Pfam" id="PF00753">
    <property type="entry name" value="Lactamase_B"/>
    <property type="match status" value="1"/>
</dbReference>
<organism evidence="6 7">
    <name type="scientific">Oricola thermophila</name>
    <dbReference type="NCBI Taxonomy" id="2742145"/>
    <lineage>
        <taxon>Bacteria</taxon>
        <taxon>Pseudomonadati</taxon>
        <taxon>Pseudomonadota</taxon>
        <taxon>Alphaproteobacteria</taxon>
        <taxon>Hyphomicrobiales</taxon>
        <taxon>Ahrensiaceae</taxon>
        <taxon>Oricola</taxon>
    </lineage>
</organism>
<dbReference type="RefSeq" id="WP_175275472.1">
    <property type="nucleotide sequence ID" value="NZ_CP054836.1"/>
</dbReference>
<evidence type="ECO:0000313" key="6">
    <source>
        <dbReference type="EMBL" id="QKV17575.1"/>
    </source>
</evidence>
<dbReference type="GO" id="GO:0016787">
    <property type="term" value="F:hydrolase activity"/>
    <property type="evidence" value="ECO:0007669"/>
    <property type="project" value="UniProtKB-KW"/>
</dbReference>
<proteinExistence type="inferred from homology"/>
<evidence type="ECO:0000259" key="5">
    <source>
        <dbReference type="SMART" id="SM00849"/>
    </source>
</evidence>
<dbReference type="Gene3D" id="3.60.15.10">
    <property type="entry name" value="Ribonuclease Z/Hydroxyacylglutathione hydrolase-like"/>
    <property type="match status" value="1"/>
</dbReference>
<keyword evidence="3 6" id="KW-0378">Hydrolase</keyword>
<evidence type="ECO:0000256" key="2">
    <source>
        <dbReference type="ARBA" id="ARBA00022723"/>
    </source>
</evidence>
<keyword evidence="4" id="KW-0862">Zinc</keyword>
<comment type="similarity">
    <text evidence="1">Belongs to the metallo-beta-lactamase superfamily.</text>
</comment>
<keyword evidence="7" id="KW-1185">Reference proteome</keyword>
<dbReference type="PANTHER" id="PTHR42978:SF6">
    <property type="entry name" value="QUORUM-QUENCHING LACTONASE YTNP-RELATED"/>
    <property type="match status" value="1"/>
</dbReference>
<dbReference type="InterPro" id="IPR001279">
    <property type="entry name" value="Metallo-B-lactamas"/>
</dbReference>
<dbReference type="PROSITE" id="PS51318">
    <property type="entry name" value="TAT"/>
    <property type="match status" value="1"/>
</dbReference>
<dbReference type="Proteomes" id="UP000509367">
    <property type="component" value="Chromosome"/>
</dbReference>
<feature type="domain" description="Metallo-beta-lactamase" evidence="5">
    <location>
        <begin position="83"/>
        <end position="287"/>
    </location>
</feature>
<dbReference type="CDD" id="cd07720">
    <property type="entry name" value="OPHC2-like_MBL-fold"/>
    <property type="match status" value="1"/>
</dbReference>
<sequence>MNIKSPTRREAMALFGAAASMPLLPGLASRAVAEVSLGEKSVTTVSDGNLVLPLDFAFPDVPEAELKALLETAGLSTDALEPDCNVTVLRDGDRVVLFDVGAGPNFMPSAGRILDNIDAAGVAPEEVTDVLFTHAHPDHIWGLLDDFDEFVFPEANYYINRVEWDFWRADDTLEKMPEARKSFVVGAQNRLAALEDMIQLFNWGDEVLPGIEAIDTHGHTPGHTSFAIHEGSDSVTVIGDAATSSVVSFAHPEWPSGSDQDAGEGIATRTRLLDRLAQEQTRFVGFHLPEGGIGRVEKAGSAYRFVADG</sequence>
<dbReference type="PANTHER" id="PTHR42978">
    <property type="entry name" value="QUORUM-QUENCHING LACTONASE YTNP-RELATED-RELATED"/>
    <property type="match status" value="1"/>
</dbReference>
<evidence type="ECO:0000256" key="3">
    <source>
        <dbReference type="ARBA" id="ARBA00022801"/>
    </source>
</evidence>
<dbReference type="AlphaFoldDB" id="A0A6N1VDA2"/>